<gene>
    <name evidence="1" type="ORF">DCC35_12300</name>
</gene>
<evidence type="ECO:0000313" key="2">
    <source>
        <dbReference type="Proteomes" id="UP000298616"/>
    </source>
</evidence>
<dbReference type="InterPro" id="IPR038282">
    <property type="entry name" value="DUF2267_sf"/>
</dbReference>
<accession>A0A4D7K821</accession>
<dbReference type="Proteomes" id="UP000298616">
    <property type="component" value="Chromosome"/>
</dbReference>
<dbReference type="EMBL" id="CP028923">
    <property type="protein sequence ID" value="QCK15468.1"/>
    <property type="molecule type" value="Genomic_DNA"/>
</dbReference>
<name>A0A4D7K821_9BACT</name>
<reference evidence="1 2" key="1">
    <citation type="submission" date="2018-04" db="EMBL/GenBank/DDBJ databases">
        <title>Complete genome uncultured novel isolate.</title>
        <authorList>
            <person name="Merlino G."/>
        </authorList>
    </citation>
    <scope>NUCLEOTIDE SEQUENCE [LARGE SCALE GENOMIC DNA]</scope>
    <source>
        <strain evidence="2">R1DC9</strain>
    </source>
</reference>
<protein>
    <submittedName>
        <fullName evidence="1">DUF2267 domain-containing protein</fullName>
    </submittedName>
</protein>
<dbReference type="InterPro" id="IPR018727">
    <property type="entry name" value="DUF2267"/>
</dbReference>
<sequence>MNFDKYASKGNRILNEIASEFGPPENSDLSARLLRSTLHTLRERLTVEESFHLLAQLPFVLKAMYVDGWKYNNKPERIKTIKDFVRKVIHEDRPVAHHDIQTAKDGENAVKAVLKILQKHVSQGEFEDILLTIPGDLHPLFGKEPVKS</sequence>
<evidence type="ECO:0000313" key="1">
    <source>
        <dbReference type="EMBL" id="QCK15468.1"/>
    </source>
</evidence>
<organism evidence="1 2">
    <name type="scientific">Mangrovivirga cuniculi</name>
    <dbReference type="NCBI Taxonomy" id="2715131"/>
    <lineage>
        <taxon>Bacteria</taxon>
        <taxon>Pseudomonadati</taxon>
        <taxon>Bacteroidota</taxon>
        <taxon>Cytophagia</taxon>
        <taxon>Cytophagales</taxon>
        <taxon>Mangrovivirgaceae</taxon>
        <taxon>Mangrovivirga</taxon>
    </lineage>
</organism>
<dbReference type="KEGG" id="fpf:DCC35_12300"/>
<dbReference type="Pfam" id="PF10025">
    <property type="entry name" value="DUF2267"/>
    <property type="match status" value="1"/>
</dbReference>
<dbReference type="OrthoDB" id="1437314at2"/>
<proteinExistence type="predicted"/>
<dbReference type="Gene3D" id="1.10.490.110">
    <property type="entry name" value="Uncharacterized conserved protein DUF2267"/>
    <property type="match status" value="1"/>
</dbReference>
<dbReference type="RefSeq" id="WP_137091067.1">
    <property type="nucleotide sequence ID" value="NZ_CP028923.1"/>
</dbReference>
<dbReference type="AlphaFoldDB" id="A0A4D7K821"/>
<keyword evidence="2" id="KW-1185">Reference proteome</keyword>